<keyword evidence="1" id="KW-0472">Membrane</keyword>
<accession>A0A7W4US94</accession>
<dbReference type="Proteomes" id="UP000545286">
    <property type="component" value="Unassembled WGS sequence"/>
</dbReference>
<organism evidence="2 3">
    <name type="scientific">Pseudoclavibacter helvolus</name>
    <dbReference type="NCBI Taxonomy" id="255205"/>
    <lineage>
        <taxon>Bacteria</taxon>
        <taxon>Bacillati</taxon>
        <taxon>Actinomycetota</taxon>
        <taxon>Actinomycetes</taxon>
        <taxon>Micrococcales</taxon>
        <taxon>Microbacteriaceae</taxon>
        <taxon>Pseudoclavibacter</taxon>
    </lineage>
</organism>
<reference evidence="2 3" key="1">
    <citation type="submission" date="2020-08" db="EMBL/GenBank/DDBJ databases">
        <title>Sequencing the genomes of 1000 actinobacteria strains.</title>
        <authorList>
            <person name="Klenk H.-P."/>
        </authorList>
    </citation>
    <scope>NUCLEOTIDE SEQUENCE [LARGE SCALE GENOMIC DNA]</scope>
    <source>
        <strain evidence="2 3">DSM 20419</strain>
    </source>
</reference>
<name>A0A7W4US94_9MICO</name>
<keyword evidence="3" id="KW-1185">Reference proteome</keyword>
<feature type="transmembrane region" description="Helical" evidence="1">
    <location>
        <begin position="12"/>
        <end position="29"/>
    </location>
</feature>
<comment type="caution">
    <text evidence="2">The sequence shown here is derived from an EMBL/GenBank/DDBJ whole genome shotgun (WGS) entry which is preliminary data.</text>
</comment>
<evidence type="ECO:0000256" key="1">
    <source>
        <dbReference type="SAM" id="Phobius"/>
    </source>
</evidence>
<evidence type="ECO:0000313" key="2">
    <source>
        <dbReference type="EMBL" id="MBB2959513.1"/>
    </source>
</evidence>
<keyword evidence="1" id="KW-1133">Transmembrane helix</keyword>
<sequence length="149" mass="16941">MDLIAFFDEWAARAALLLGLFATVVALRARRDAGFRKAWLVDWEMRPVGPQQAGATQPHLTITNVTRDSATLVGVTTPDGTAKLWGTPTVAPDGTHEIENFSAIEGLRIQWRRPGSLRTYSYTYRSGRTVWRIRWRRVWYAITDSHKRA</sequence>
<proteinExistence type="predicted"/>
<keyword evidence="1" id="KW-0812">Transmembrane</keyword>
<evidence type="ECO:0000313" key="3">
    <source>
        <dbReference type="Proteomes" id="UP000545286"/>
    </source>
</evidence>
<dbReference type="AlphaFoldDB" id="A0A7W4US94"/>
<dbReference type="RefSeq" id="WP_183626850.1">
    <property type="nucleotide sequence ID" value="NZ_JACHWJ010000011.1"/>
</dbReference>
<dbReference type="EMBL" id="JACHWJ010000011">
    <property type="protein sequence ID" value="MBB2959513.1"/>
    <property type="molecule type" value="Genomic_DNA"/>
</dbReference>
<gene>
    <name evidence="2" type="ORF">FHX72_003682</name>
</gene>
<protein>
    <submittedName>
        <fullName evidence="2">Uncharacterized protein</fullName>
    </submittedName>
</protein>